<dbReference type="RefSeq" id="XP_058311771.1">
    <property type="nucleotide sequence ID" value="XM_058449427.1"/>
</dbReference>
<feature type="compositionally biased region" description="Basic and acidic residues" evidence="1">
    <location>
        <begin position="89"/>
        <end position="103"/>
    </location>
</feature>
<feature type="compositionally biased region" description="Low complexity" evidence="1">
    <location>
        <begin position="690"/>
        <end position="702"/>
    </location>
</feature>
<name>A0A9W9TAT1_9EURO</name>
<organism evidence="2 3">
    <name type="scientific">Penicillium cinerascens</name>
    <dbReference type="NCBI Taxonomy" id="70096"/>
    <lineage>
        <taxon>Eukaryota</taxon>
        <taxon>Fungi</taxon>
        <taxon>Dikarya</taxon>
        <taxon>Ascomycota</taxon>
        <taxon>Pezizomycotina</taxon>
        <taxon>Eurotiomycetes</taxon>
        <taxon>Eurotiomycetidae</taxon>
        <taxon>Eurotiales</taxon>
        <taxon>Aspergillaceae</taxon>
        <taxon>Penicillium</taxon>
    </lineage>
</organism>
<feature type="region of interest" description="Disordered" evidence="1">
    <location>
        <begin position="532"/>
        <end position="562"/>
    </location>
</feature>
<accession>A0A9W9TAT1</accession>
<sequence length="744" mass="81605">MLRRRFSRESKSLNDQRDFGKLALAFSLKSGSTKKLGTELTVLEDIGSSLMSERGYDSDARNISTPTRANHMGGSPVARGFRRMELSDLVERSQERDESERWATDQSQNNLDSHDSPFGMHYISTPKSSLRGISRPTREMDSQCPGLGEHSGQMGLARPFPSLTASSQESGLPLSRYSPILGGPEGADDMNLMTHWDQYLKRGQKNGMVTSGSVPDLSTGVLVSKKRQITTSGLSLADPRTLHLGDFGISHRLASQTMSSGSMSSPDLVRNNRNGPFMSSQENLQPRQRSPQGQMRRLRDPSSLYSHQSSHPSSTNAASRVHSPGSPTEKPMYTSQGIKEQAQGEGPAENNGFVYESRFREYCDTVNSPSSYQGQPCGPNDRGSPRRVSAGWMSGGRRLGYGYSPVPGAEDTQYQQEDDCVHANQGPYPVIADANTKNECGGQSQGCRRDPQETVETNFQEPNPIPPPMNPKRHENGPATVPRATTSHRSTMNFPVPPYSRAFMGSRTNRSSRDYETGAVWVDEINIPDLRAPEVPPTTQIKHCEVPPSSHYSTHPNHASASRWSRLGQSMNVQPRARKNGEGLDGHGTGSNCNSRSAIGQSAGNLEGPAKAPSEHHAREHLESNPLGTRHLGDGEDQAGQAHPTNSRSSRWLLRLSKRRASRRLSNIHHQESSQESSQASSAPFHECDSSSARRTSSTKSSGAEDPASAYQDCLHMPGSFDGSRWANRSSRVLWDMVTTEDDH</sequence>
<keyword evidence="3" id="KW-1185">Reference proteome</keyword>
<feature type="region of interest" description="Disordered" evidence="1">
    <location>
        <begin position="366"/>
        <end position="391"/>
    </location>
</feature>
<dbReference type="EMBL" id="JAPQKR010000005">
    <property type="protein sequence ID" value="KAJ5215958.1"/>
    <property type="molecule type" value="Genomic_DNA"/>
</dbReference>
<feature type="compositionally biased region" description="Low complexity" evidence="1">
    <location>
        <begin position="301"/>
        <end position="314"/>
    </location>
</feature>
<feature type="region of interest" description="Disordered" evidence="1">
    <location>
        <begin position="89"/>
        <end position="121"/>
    </location>
</feature>
<dbReference type="Proteomes" id="UP001150904">
    <property type="component" value="Unassembled WGS sequence"/>
</dbReference>
<dbReference type="AlphaFoldDB" id="A0A9W9TAT1"/>
<feature type="compositionally biased region" description="Polar residues" evidence="1">
    <location>
        <begin position="590"/>
        <end position="604"/>
    </location>
</feature>
<feature type="compositionally biased region" description="Polar residues" evidence="1">
    <location>
        <begin position="483"/>
        <end position="493"/>
    </location>
</feature>
<dbReference type="GeneID" id="83176728"/>
<evidence type="ECO:0000313" key="3">
    <source>
        <dbReference type="Proteomes" id="UP001150904"/>
    </source>
</evidence>
<reference evidence="2" key="1">
    <citation type="submission" date="2022-12" db="EMBL/GenBank/DDBJ databases">
        <authorList>
            <person name="Petersen C."/>
        </authorList>
    </citation>
    <scope>NUCLEOTIDE SEQUENCE</scope>
    <source>
        <strain evidence="2">IBT 15544</strain>
    </source>
</reference>
<feature type="compositionally biased region" description="Basic residues" evidence="1">
    <location>
        <begin position="656"/>
        <end position="667"/>
    </location>
</feature>
<comment type="caution">
    <text evidence="2">The sequence shown here is derived from an EMBL/GenBank/DDBJ whole genome shotgun (WGS) entry which is preliminary data.</text>
</comment>
<evidence type="ECO:0000313" key="2">
    <source>
        <dbReference type="EMBL" id="KAJ5215958.1"/>
    </source>
</evidence>
<gene>
    <name evidence="2" type="ORF">N7498_002365</name>
</gene>
<protein>
    <submittedName>
        <fullName evidence="2">Uncharacterized protein</fullName>
    </submittedName>
</protein>
<feature type="compositionally biased region" description="Polar residues" evidence="1">
    <location>
        <begin position="271"/>
        <end position="293"/>
    </location>
</feature>
<reference evidence="2" key="2">
    <citation type="journal article" date="2023" name="IMA Fungus">
        <title>Comparative genomic study of the Penicillium genus elucidates a diverse pangenome and 15 lateral gene transfer events.</title>
        <authorList>
            <person name="Petersen C."/>
            <person name="Sorensen T."/>
            <person name="Nielsen M.R."/>
            <person name="Sondergaard T.E."/>
            <person name="Sorensen J.L."/>
            <person name="Fitzpatrick D.A."/>
            <person name="Frisvad J.C."/>
            <person name="Nielsen K.L."/>
        </authorList>
    </citation>
    <scope>NUCLEOTIDE SEQUENCE</scope>
    <source>
        <strain evidence="2">IBT 15544</strain>
    </source>
</reference>
<dbReference type="OrthoDB" id="4226789at2759"/>
<feature type="region of interest" description="Disordered" evidence="1">
    <location>
        <begin position="439"/>
        <end position="498"/>
    </location>
</feature>
<feature type="compositionally biased region" description="Basic and acidic residues" evidence="1">
    <location>
        <begin position="613"/>
        <end position="623"/>
    </location>
</feature>
<evidence type="ECO:0000256" key="1">
    <source>
        <dbReference type="SAM" id="MobiDB-lite"/>
    </source>
</evidence>
<feature type="compositionally biased region" description="Low complexity" evidence="1">
    <location>
        <begin position="256"/>
        <end position="265"/>
    </location>
</feature>
<feature type="region of interest" description="Disordered" evidence="1">
    <location>
        <begin position="256"/>
        <end position="351"/>
    </location>
</feature>
<feature type="region of interest" description="Disordered" evidence="1">
    <location>
        <begin position="576"/>
        <end position="726"/>
    </location>
</feature>
<feature type="compositionally biased region" description="Polar residues" evidence="1">
    <location>
        <begin position="550"/>
        <end position="562"/>
    </location>
</feature>
<proteinExistence type="predicted"/>
<feature type="compositionally biased region" description="Low complexity" evidence="1">
    <location>
        <begin position="674"/>
        <end position="683"/>
    </location>
</feature>